<evidence type="ECO:0000256" key="3">
    <source>
        <dbReference type="ARBA" id="ARBA00022475"/>
    </source>
</evidence>
<evidence type="ECO:0000256" key="10">
    <source>
        <dbReference type="ARBA" id="ARBA00039098"/>
    </source>
</evidence>
<keyword evidence="4" id="KW-0547">Nucleotide-binding</keyword>
<dbReference type="PANTHER" id="PTHR43297:SF13">
    <property type="entry name" value="NICKEL ABC TRANSPORTER, ATP-BINDING PROTEIN"/>
    <property type="match status" value="1"/>
</dbReference>
<keyword evidence="8" id="KW-0472">Membrane</keyword>
<dbReference type="SMART" id="SM00382">
    <property type="entry name" value="AAA"/>
    <property type="match status" value="1"/>
</dbReference>
<evidence type="ECO:0000256" key="11">
    <source>
        <dbReference type="ARBA" id="ARBA00044143"/>
    </source>
</evidence>
<evidence type="ECO:0000256" key="5">
    <source>
        <dbReference type="ARBA" id="ARBA00022840"/>
    </source>
</evidence>
<dbReference type="SUPFAM" id="SSF52540">
    <property type="entry name" value="P-loop containing nucleoside triphosphate hydrolases"/>
    <property type="match status" value="1"/>
</dbReference>
<comment type="subunit">
    <text evidence="9">The complex is composed of two ATP-binding proteins (NikD and NikE), two transmembrane proteins (NikB and NikC) and a solute-binding protein (NikA).</text>
</comment>
<comment type="catalytic activity">
    <reaction evidence="12">
        <text>Ni(2+)(out) + ATP + H2O = Ni(2+)(in) + ADP + phosphate + H(+)</text>
        <dbReference type="Rhea" id="RHEA:15557"/>
        <dbReference type="ChEBI" id="CHEBI:15377"/>
        <dbReference type="ChEBI" id="CHEBI:15378"/>
        <dbReference type="ChEBI" id="CHEBI:30616"/>
        <dbReference type="ChEBI" id="CHEBI:43474"/>
        <dbReference type="ChEBI" id="CHEBI:49786"/>
        <dbReference type="ChEBI" id="CHEBI:456216"/>
        <dbReference type="EC" id="7.2.2.11"/>
    </reaction>
    <physiologicalReaction direction="left-to-right" evidence="12">
        <dbReference type="Rhea" id="RHEA:15558"/>
    </physiologicalReaction>
</comment>
<dbReference type="PROSITE" id="PS50893">
    <property type="entry name" value="ABC_TRANSPORTER_2"/>
    <property type="match status" value="1"/>
</dbReference>
<dbReference type="NCBIfam" id="TIGR01727">
    <property type="entry name" value="oligo_HPY"/>
    <property type="match status" value="1"/>
</dbReference>
<dbReference type="CDD" id="cd03257">
    <property type="entry name" value="ABC_NikE_OppD_transporters"/>
    <property type="match status" value="1"/>
</dbReference>
<keyword evidence="6" id="KW-1278">Translocase</keyword>
<comment type="subcellular location">
    <subcellularLocation>
        <location evidence="1">Cell membrane</location>
        <topology evidence="1">Peripheral membrane protein</topology>
    </subcellularLocation>
</comment>
<evidence type="ECO:0000256" key="1">
    <source>
        <dbReference type="ARBA" id="ARBA00004202"/>
    </source>
</evidence>
<evidence type="ECO:0000256" key="6">
    <source>
        <dbReference type="ARBA" id="ARBA00022967"/>
    </source>
</evidence>
<dbReference type="GO" id="GO:0005886">
    <property type="term" value="C:plasma membrane"/>
    <property type="evidence" value="ECO:0007669"/>
    <property type="project" value="UniProtKB-SubCell"/>
</dbReference>
<dbReference type="InterPro" id="IPR017871">
    <property type="entry name" value="ABC_transporter-like_CS"/>
</dbReference>
<dbReference type="EMBL" id="CAFAAG010000006">
    <property type="protein sequence ID" value="CAB4785488.1"/>
    <property type="molecule type" value="Genomic_DNA"/>
</dbReference>
<dbReference type="GO" id="GO:0005524">
    <property type="term" value="F:ATP binding"/>
    <property type="evidence" value="ECO:0007669"/>
    <property type="project" value="UniProtKB-KW"/>
</dbReference>
<evidence type="ECO:0000256" key="2">
    <source>
        <dbReference type="ARBA" id="ARBA00022448"/>
    </source>
</evidence>
<keyword evidence="5" id="KW-0067">ATP-binding</keyword>
<dbReference type="AlphaFoldDB" id="A0A6J6WRM3"/>
<keyword evidence="7" id="KW-0406">Ion transport</keyword>
<name>A0A6J6WRM3_9ZZZZ</name>
<dbReference type="Gene3D" id="3.40.50.300">
    <property type="entry name" value="P-loop containing nucleotide triphosphate hydrolases"/>
    <property type="match status" value="1"/>
</dbReference>
<dbReference type="Pfam" id="PF08352">
    <property type="entry name" value="oligo_HPY"/>
    <property type="match status" value="1"/>
</dbReference>
<evidence type="ECO:0000256" key="8">
    <source>
        <dbReference type="ARBA" id="ARBA00023136"/>
    </source>
</evidence>
<dbReference type="PANTHER" id="PTHR43297">
    <property type="entry name" value="OLIGOPEPTIDE TRANSPORT ATP-BINDING PROTEIN APPD"/>
    <property type="match status" value="1"/>
</dbReference>
<evidence type="ECO:0000256" key="9">
    <source>
        <dbReference type="ARBA" id="ARBA00038669"/>
    </source>
</evidence>
<dbReference type="InterPro" id="IPR003439">
    <property type="entry name" value="ABC_transporter-like_ATP-bd"/>
</dbReference>
<dbReference type="InterPro" id="IPR013563">
    <property type="entry name" value="Oligopep_ABC_C"/>
</dbReference>
<accession>A0A6J6WRM3</accession>
<dbReference type="FunFam" id="3.40.50.300:FF:000016">
    <property type="entry name" value="Oligopeptide ABC transporter ATP-binding component"/>
    <property type="match status" value="1"/>
</dbReference>
<feature type="domain" description="ABC transporter" evidence="13">
    <location>
        <begin position="5"/>
        <end position="254"/>
    </location>
</feature>
<evidence type="ECO:0000313" key="14">
    <source>
        <dbReference type="EMBL" id="CAB4785488.1"/>
    </source>
</evidence>
<reference evidence="14" key="1">
    <citation type="submission" date="2020-05" db="EMBL/GenBank/DDBJ databases">
        <authorList>
            <person name="Chiriac C."/>
            <person name="Salcher M."/>
            <person name="Ghai R."/>
            <person name="Kavagutti S V."/>
        </authorList>
    </citation>
    <scope>NUCLEOTIDE SEQUENCE</scope>
</reference>
<evidence type="ECO:0000256" key="4">
    <source>
        <dbReference type="ARBA" id="ARBA00022741"/>
    </source>
</evidence>
<keyword evidence="3" id="KW-1003">Cell membrane</keyword>
<dbReference type="InterPro" id="IPR003593">
    <property type="entry name" value="AAA+_ATPase"/>
</dbReference>
<protein>
    <recommendedName>
        <fullName evidence="11">Nickel import system ATP-binding protein NikD</fullName>
        <ecNumber evidence="10">7.2.2.11</ecNumber>
    </recommendedName>
</protein>
<gene>
    <name evidence="14" type="ORF">UFOPK2975_00184</name>
</gene>
<dbReference type="InterPro" id="IPR050388">
    <property type="entry name" value="ABC_Ni/Peptide_Import"/>
</dbReference>
<evidence type="ECO:0000259" key="13">
    <source>
        <dbReference type="PROSITE" id="PS50893"/>
    </source>
</evidence>
<dbReference type="GO" id="GO:0016887">
    <property type="term" value="F:ATP hydrolysis activity"/>
    <property type="evidence" value="ECO:0007669"/>
    <property type="project" value="InterPro"/>
</dbReference>
<sequence>MNSLLSIKDLHVSFGLGSETVDAVRGINLEIARGEIVGIVGESGSGKSASMLSVMRLLATTATTRGTVHFAGKELFSASSKEMREIRGGKIGMIFQDPMTSLNPSFRIGSQIAEAIIRHQHVSTKTAVSKATDLLEVVSIPRPSESMSLFPHEMSGGMKQRVMIAMAIANGPELLIADEPTTALDVTIQAQILEVLKGLRETRNLSIVIITHDLGVVAGLADSVNVMYAGEIVESGDVEGIFYNSTHPYSRGLLSCVPRLDIRESALHPIGGDPPKLSERTPGCSFQPRCKNAIDLCETTSPTLRSSTVTGMKVSCHNPMELSTQMSESI</sequence>
<evidence type="ECO:0000256" key="12">
    <source>
        <dbReference type="ARBA" id="ARBA00048610"/>
    </source>
</evidence>
<dbReference type="InterPro" id="IPR027417">
    <property type="entry name" value="P-loop_NTPase"/>
</dbReference>
<organism evidence="14">
    <name type="scientific">freshwater metagenome</name>
    <dbReference type="NCBI Taxonomy" id="449393"/>
    <lineage>
        <taxon>unclassified sequences</taxon>
        <taxon>metagenomes</taxon>
        <taxon>ecological metagenomes</taxon>
    </lineage>
</organism>
<keyword evidence="2" id="KW-0813">Transport</keyword>
<dbReference type="GO" id="GO:0015833">
    <property type="term" value="P:peptide transport"/>
    <property type="evidence" value="ECO:0007669"/>
    <property type="project" value="InterPro"/>
</dbReference>
<dbReference type="Pfam" id="PF00005">
    <property type="entry name" value="ABC_tran"/>
    <property type="match status" value="1"/>
</dbReference>
<evidence type="ECO:0000256" key="7">
    <source>
        <dbReference type="ARBA" id="ARBA00023065"/>
    </source>
</evidence>
<dbReference type="GO" id="GO:0015413">
    <property type="term" value="F:ABC-type nickel transporter activity"/>
    <property type="evidence" value="ECO:0007669"/>
    <property type="project" value="UniProtKB-EC"/>
</dbReference>
<dbReference type="EC" id="7.2.2.11" evidence="10"/>
<proteinExistence type="predicted"/>
<dbReference type="PROSITE" id="PS00211">
    <property type="entry name" value="ABC_TRANSPORTER_1"/>
    <property type="match status" value="1"/>
</dbReference>